<dbReference type="Proteomes" id="UP000249451">
    <property type="component" value="Unassembled WGS sequence"/>
</dbReference>
<comment type="caution">
    <text evidence="1">The sequence shown here is derived from an EMBL/GenBank/DDBJ whole genome shotgun (WGS) entry which is preliminary data.</text>
</comment>
<reference evidence="1 2" key="1">
    <citation type="submission" date="2017-11" db="EMBL/GenBank/DDBJ databases">
        <title>Infants hospitalized years apart are colonized by the same room-sourced microbial strains.</title>
        <authorList>
            <person name="Brooks B."/>
            <person name="Olm M.R."/>
            <person name="Firek B.A."/>
            <person name="Baker R."/>
            <person name="Thomas B.C."/>
            <person name="Morowitz M.J."/>
            <person name="Banfield J.F."/>
        </authorList>
    </citation>
    <scope>NUCLEOTIDE SEQUENCE [LARGE SCALE GENOMIC DNA]</scope>
    <source>
        <strain evidence="1">S2_012_000_R3_87</strain>
    </source>
</reference>
<dbReference type="AlphaFoldDB" id="A0A2W5BEA9"/>
<accession>A0A2W5BEA9</accession>
<sequence>MGAIAGALLGAAAFATQTYRWTDSRWPNNNQPDQAVKYLSTMGISIDADDMRTASDEVCNDVSGFKPEEDKEEDGSPVRAWGQLADEVGTPFYQQDSFAVEDDSDYDGEGASPAKRAAVEVAVEAAVTYACPQYLPDMYSYSQQM</sequence>
<name>A0A2W5BEA9_9CORY</name>
<evidence type="ECO:0000313" key="1">
    <source>
        <dbReference type="EMBL" id="PZP03774.1"/>
    </source>
</evidence>
<evidence type="ECO:0008006" key="3">
    <source>
        <dbReference type="Google" id="ProtNLM"/>
    </source>
</evidence>
<evidence type="ECO:0000313" key="2">
    <source>
        <dbReference type="Proteomes" id="UP000249451"/>
    </source>
</evidence>
<protein>
    <recommendedName>
        <fullName evidence="3">DUF732 domain-containing protein</fullName>
    </recommendedName>
</protein>
<proteinExistence type="predicted"/>
<gene>
    <name evidence="1" type="ORF">DI609_00345</name>
</gene>
<organism evidence="1 2">
    <name type="scientific">Corynebacterium urealyticum</name>
    <dbReference type="NCBI Taxonomy" id="43771"/>
    <lineage>
        <taxon>Bacteria</taxon>
        <taxon>Bacillati</taxon>
        <taxon>Actinomycetota</taxon>
        <taxon>Actinomycetes</taxon>
        <taxon>Mycobacteriales</taxon>
        <taxon>Corynebacteriaceae</taxon>
        <taxon>Corynebacterium</taxon>
    </lineage>
</organism>
<dbReference type="EMBL" id="QFNY01000004">
    <property type="protein sequence ID" value="PZP03774.1"/>
    <property type="molecule type" value="Genomic_DNA"/>
</dbReference>